<proteinExistence type="predicted"/>
<accession>A0A8T7M5T0</accession>
<dbReference type="EMBL" id="CP128400">
    <property type="protein sequence ID" value="WJW69331.1"/>
    <property type="molecule type" value="Genomic_DNA"/>
</dbReference>
<protein>
    <submittedName>
        <fullName evidence="3">Alpha/beta fold hydrolase</fullName>
    </submittedName>
</protein>
<gene>
    <name evidence="3" type="ORF">HXX08_16290</name>
    <name evidence="4" type="ORF">OZ401_002939</name>
</gene>
<dbReference type="EMBL" id="JACATZ010000003">
    <property type="protein sequence ID" value="NWJ47419.1"/>
    <property type="molecule type" value="Genomic_DNA"/>
</dbReference>
<evidence type="ECO:0000256" key="1">
    <source>
        <dbReference type="SAM" id="Phobius"/>
    </source>
</evidence>
<evidence type="ECO:0000313" key="6">
    <source>
        <dbReference type="Proteomes" id="UP001431572"/>
    </source>
</evidence>
<name>A0A8T7M5T0_9CHLR</name>
<dbReference type="InterPro" id="IPR029058">
    <property type="entry name" value="AB_hydrolase_fold"/>
</dbReference>
<keyword evidence="1" id="KW-0812">Transmembrane</keyword>
<dbReference type="Gene3D" id="3.40.50.1820">
    <property type="entry name" value="alpha/beta hydrolase"/>
    <property type="match status" value="1"/>
</dbReference>
<dbReference type="Proteomes" id="UP000521676">
    <property type="component" value="Unassembled WGS sequence"/>
</dbReference>
<keyword evidence="1" id="KW-0472">Membrane</keyword>
<keyword evidence="3" id="KW-0378">Hydrolase</keyword>
<feature type="transmembrane region" description="Helical" evidence="1">
    <location>
        <begin position="391"/>
        <end position="409"/>
    </location>
</feature>
<reference evidence="3 5" key="1">
    <citation type="submission" date="2020-06" db="EMBL/GenBank/DDBJ databases">
        <title>Anoxygenic phototrophic Chloroflexota member uses a Type I reaction center.</title>
        <authorList>
            <person name="Tsuji J.M."/>
            <person name="Shaw N.A."/>
            <person name="Nagashima S."/>
            <person name="Venkiteswaran J."/>
            <person name="Schiff S.L."/>
            <person name="Hanada S."/>
            <person name="Tank M."/>
            <person name="Neufeld J.D."/>
        </authorList>
    </citation>
    <scope>NUCLEOTIDE SEQUENCE [LARGE SCALE GENOMIC DNA]</scope>
    <source>
        <strain evidence="3">L227-S17</strain>
    </source>
</reference>
<feature type="transmembrane region" description="Helical" evidence="1">
    <location>
        <begin position="350"/>
        <end position="370"/>
    </location>
</feature>
<evidence type="ECO:0000313" key="3">
    <source>
        <dbReference type="EMBL" id="NWJ47419.1"/>
    </source>
</evidence>
<organism evidence="3 5">
    <name type="scientific">Candidatus Chlorohelix allophototropha</name>
    <dbReference type="NCBI Taxonomy" id="3003348"/>
    <lineage>
        <taxon>Bacteria</taxon>
        <taxon>Bacillati</taxon>
        <taxon>Chloroflexota</taxon>
        <taxon>Chloroflexia</taxon>
        <taxon>Candidatus Chloroheliales</taxon>
        <taxon>Candidatus Chloroheliaceae</taxon>
        <taxon>Candidatus Chlorohelix</taxon>
    </lineage>
</organism>
<feature type="transmembrane region" description="Helical" evidence="1">
    <location>
        <begin position="429"/>
        <end position="448"/>
    </location>
</feature>
<feature type="domain" description="Serine aminopeptidase S33" evidence="2">
    <location>
        <begin position="65"/>
        <end position="171"/>
    </location>
</feature>
<dbReference type="SUPFAM" id="SSF53474">
    <property type="entry name" value="alpha/beta-Hydrolases"/>
    <property type="match status" value="1"/>
</dbReference>
<feature type="transmembrane region" description="Helical" evidence="1">
    <location>
        <begin position="276"/>
        <end position="296"/>
    </location>
</feature>
<dbReference type="Proteomes" id="UP001431572">
    <property type="component" value="Chromosome 2"/>
</dbReference>
<feature type="transmembrane region" description="Helical" evidence="1">
    <location>
        <begin position="317"/>
        <end position="335"/>
    </location>
</feature>
<keyword evidence="6" id="KW-1185">Reference proteome</keyword>
<dbReference type="Pfam" id="PF12146">
    <property type="entry name" value="Hydrolase_4"/>
    <property type="match status" value="1"/>
</dbReference>
<dbReference type="AlphaFoldDB" id="A0A8T7M5T0"/>
<dbReference type="RefSeq" id="WP_341471220.1">
    <property type="nucleotide sequence ID" value="NZ_CP128400.1"/>
</dbReference>
<reference evidence="4" key="2">
    <citation type="journal article" date="2024" name="Nature">
        <title>Anoxygenic phototroph of the Chloroflexota uses a type I reaction centre.</title>
        <authorList>
            <person name="Tsuji J.M."/>
            <person name="Shaw N.A."/>
            <person name="Nagashima S."/>
            <person name="Venkiteswaran J.J."/>
            <person name="Schiff S.L."/>
            <person name="Watanabe T."/>
            <person name="Fukui M."/>
            <person name="Hanada S."/>
            <person name="Tank M."/>
            <person name="Neufeld J.D."/>
        </authorList>
    </citation>
    <scope>NUCLEOTIDE SEQUENCE</scope>
    <source>
        <strain evidence="4">L227-S17</strain>
    </source>
</reference>
<feature type="transmembrane region" description="Helical" evidence="1">
    <location>
        <begin position="483"/>
        <end position="504"/>
    </location>
</feature>
<keyword evidence="1" id="KW-1133">Transmembrane helix</keyword>
<dbReference type="GO" id="GO:0016787">
    <property type="term" value="F:hydrolase activity"/>
    <property type="evidence" value="ECO:0007669"/>
    <property type="project" value="UniProtKB-KW"/>
</dbReference>
<sequence length="535" mass="58085">MDKGWKRWAATLGGAVVTLAAAYDGIRRSEKGLKRRYLSIPGRAGEAPVPVLALESKAVQPESPILLATHGVVSNKEYMQFIGSEIAGMGLRVFMPDLPGHGASNASFATPVQDFSNVVGGNVAQLEQLYRYVREKFPRAPIGVLGHSMGSGAILNFAVDKPELAVAIPVSVAGRQPATPENPKNMLLLVGERDIPICLSSAKQLYEAATGLPEPQSTLFGAFETGTARFHKVLPRLDHISIMLAPQTAQEIREWLGQTFGLTPGDNKAMVSRLRWTGAGLISSILSYLPFSALLTRMLGLKAAPAKAPQLAFKNNLAAIGVLGVAPFASVLLLHKLKKPHLVSLVLGDYLAAFFALSGLLSWMGLAVVRRGKLNLSDISAGAKGSTRAKLLNWVGLPLALWVYSYATLGRFSRRSWFSFALNGKRARTMPMLTACALPYFLASEATFRRMPGFSGYTASTLTKFSLTASMMVAARLKDEQNFLAILAMPMSLAYLLMDWYALWQYRQNRDFVTTGAYDALVLAWLVSSLFPLED</sequence>
<dbReference type="InterPro" id="IPR022742">
    <property type="entry name" value="Hydrolase_4"/>
</dbReference>
<evidence type="ECO:0000313" key="4">
    <source>
        <dbReference type="EMBL" id="WJW69331.1"/>
    </source>
</evidence>
<evidence type="ECO:0000313" key="5">
    <source>
        <dbReference type="Proteomes" id="UP000521676"/>
    </source>
</evidence>
<evidence type="ECO:0000259" key="2">
    <source>
        <dbReference type="Pfam" id="PF12146"/>
    </source>
</evidence>